<keyword evidence="3 9" id="KW-0808">Transferase</keyword>
<dbReference type="RefSeq" id="WP_144996112.1">
    <property type="nucleotide sequence ID" value="NZ_CP036281.1"/>
</dbReference>
<evidence type="ECO:0000259" key="7">
    <source>
        <dbReference type="Pfam" id="PF00534"/>
    </source>
</evidence>
<gene>
    <name evidence="9" type="primary">pimC</name>
    <name evidence="9" type="ORF">Pla110_26160</name>
</gene>
<dbReference type="Proteomes" id="UP000317178">
    <property type="component" value="Chromosome"/>
</dbReference>
<evidence type="ECO:0000256" key="3">
    <source>
        <dbReference type="ARBA" id="ARBA00022679"/>
    </source>
</evidence>
<dbReference type="EMBL" id="CP036281">
    <property type="protein sequence ID" value="QDU80880.1"/>
    <property type="molecule type" value="Genomic_DNA"/>
</dbReference>
<reference evidence="9 10" key="1">
    <citation type="submission" date="2019-02" db="EMBL/GenBank/DDBJ databases">
        <title>Deep-cultivation of Planctomycetes and their phenomic and genomic characterization uncovers novel biology.</title>
        <authorList>
            <person name="Wiegand S."/>
            <person name="Jogler M."/>
            <person name="Boedeker C."/>
            <person name="Pinto D."/>
            <person name="Vollmers J."/>
            <person name="Rivas-Marin E."/>
            <person name="Kohn T."/>
            <person name="Peeters S.H."/>
            <person name="Heuer A."/>
            <person name="Rast P."/>
            <person name="Oberbeckmann S."/>
            <person name="Bunk B."/>
            <person name="Jeske O."/>
            <person name="Meyerdierks A."/>
            <person name="Storesund J.E."/>
            <person name="Kallscheuer N."/>
            <person name="Luecker S."/>
            <person name="Lage O.M."/>
            <person name="Pohl T."/>
            <person name="Merkel B.J."/>
            <person name="Hornburger P."/>
            <person name="Mueller R.-W."/>
            <person name="Bruemmer F."/>
            <person name="Labrenz M."/>
            <person name="Spormann A.M."/>
            <person name="Op den Camp H."/>
            <person name="Overmann J."/>
            <person name="Amann R."/>
            <person name="Jetten M.S.M."/>
            <person name="Mascher T."/>
            <person name="Medema M.H."/>
            <person name="Devos D.P."/>
            <person name="Kaster A.-K."/>
            <person name="Ovreas L."/>
            <person name="Rohde M."/>
            <person name="Galperin M.Y."/>
            <person name="Jogler C."/>
        </authorList>
    </citation>
    <scope>NUCLEOTIDE SEQUENCE [LARGE SCALE GENOMIC DNA]</scope>
    <source>
        <strain evidence="9 10">Pla110</strain>
    </source>
</reference>
<dbReference type="PANTHER" id="PTHR13615:SF3">
    <property type="entry name" value="GLYCOSYLTRANSFERASE-LIKE DOMAIN-CONTAINING PROTEIN 1"/>
    <property type="match status" value="1"/>
</dbReference>
<organism evidence="9 10">
    <name type="scientific">Polystyrenella longa</name>
    <dbReference type="NCBI Taxonomy" id="2528007"/>
    <lineage>
        <taxon>Bacteria</taxon>
        <taxon>Pseudomonadati</taxon>
        <taxon>Planctomycetota</taxon>
        <taxon>Planctomycetia</taxon>
        <taxon>Planctomycetales</taxon>
        <taxon>Planctomycetaceae</taxon>
        <taxon>Polystyrenella</taxon>
    </lineage>
</organism>
<evidence type="ECO:0000313" key="10">
    <source>
        <dbReference type="Proteomes" id="UP000317178"/>
    </source>
</evidence>
<keyword evidence="2 9" id="KW-0328">Glycosyltransferase</keyword>
<comment type="catalytic activity">
    <reaction evidence="6">
        <text>queuosine(34) in tRNA(Asp) + GDP-alpha-D-mannose = O-4''-alpha-D-mannosylqueuosine(34) in tRNA(Asp) + GDP + H(+)</text>
        <dbReference type="Rhea" id="RHEA:12885"/>
        <dbReference type="Rhea" id="RHEA-COMP:18572"/>
        <dbReference type="Rhea" id="RHEA-COMP:18581"/>
        <dbReference type="ChEBI" id="CHEBI:15378"/>
        <dbReference type="ChEBI" id="CHEBI:57527"/>
        <dbReference type="ChEBI" id="CHEBI:58189"/>
        <dbReference type="ChEBI" id="CHEBI:194431"/>
        <dbReference type="ChEBI" id="CHEBI:194442"/>
        <dbReference type="EC" id="2.4.1.110"/>
    </reaction>
    <physiologicalReaction direction="left-to-right" evidence="6">
        <dbReference type="Rhea" id="RHEA:12886"/>
    </physiologicalReaction>
</comment>
<dbReference type="InterPro" id="IPR022701">
    <property type="entry name" value="QTMAN_N"/>
</dbReference>
<evidence type="ECO:0000256" key="1">
    <source>
        <dbReference type="ARBA" id="ARBA00009481"/>
    </source>
</evidence>
<evidence type="ECO:0000256" key="6">
    <source>
        <dbReference type="ARBA" id="ARBA00048439"/>
    </source>
</evidence>
<comment type="similarity">
    <text evidence="1">Belongs to the glycosyltransferase group 1 family. Glycosyltransferase 4 subfamily.</text>
</comment>
<dbReference type="OrthoDB" id="9792163at2"/>
<name>A0A518CNS4_9PLAN</name>
<evidence type="ECO:0000256" key="4">
    <source>
        <dbReference type="ARBA" id="ARBA00044517"/>
    </source>
</evidence>
<dbReference type="EC" id="2.4.1.110" evidence="4"/>
<feature type="domain" description="Glycosyl transferase family 1" evidence="7">
    <location>
        <begin position="195"/>
        <end position="327"/>
    </location>
</feature>
<dbReference type="KEGG" id="plon:Pla110_26160"/>
<evidence type="ECO:0000259" key="8">
    <source>
        <dbReference type="Pfam" id="PF12038"/>
    </source>
</evidence>
<dbReference type="PANTHER" id="PTHR13615">
    <property type="entry name" value="GLYCOSYLTRANSFERASE-LIKE 1"/>
    <property type="match status" value="1"/>
</dbReference>
<accession>A0A518CNS4</accession>
<dbReference type="GO" id="GO:0016438">
    <property type="term" value="F:tRNA-queuosine(34) beta-mannosyltransferase activity"/>
    <property type="evidence" value="ECO:0007669"/>
    <property type="project" value="UniProtKB-EC"/>
</dbReference>
<proteinExistence type="inferred from homology"/>
<evidence type="ECO:0000256" key="2">
    <source>
        <dbReference type="ARBA" id="ARBA00022676"/>
    </source>
</evidence>
<keyword evidence="10" id="KW-1185">Reference proteome</keyword>
<feature type="domain" description="tRNA-queuosine alpha-mannosyltransferase N-terminal" evidence="8">
    <location>
        <begin position="3"/>
        <end position="178"/>
    </location>
</feature>
<evidence type="ECO:0000256" key="5">
    <source>
        <dbReference type="ARBA" id="ARBA00044539"/>
    </source>
</evidence>
<dbReference type="Gene3D" id="3.40.50.2000">
    <property type="entry name" value="Glycogen Phosphorylase B"/>
    <property type="match status" value="1"/>
</dbReference>
<protein>
    <recommendedName>
        <fullName evidence="5">tRNA-queuosine alpha-mannosyltransferase</fullName>
        <ecNumber evidence="4">2.4.1.110</ecNumber>
    </recommendedName>
</protein>
<dbReference type="CDD" id="cd03801">
    <property type="entry name" value="GT4_PimA-like"/>
    <property type="match status" value="1"/>
</dbReference>
<evidence type="ECO:0000313" key="9">
    <source>
        <dbReference type="EMBL" id="QDU80880.1"/>
    </source>
</evidence>
<dbReference type="SUPFAM" id="SSF53756">
    <property type="entry name" value="UDP-Glycosyltransferase/glycogen phosphorylase"/>
    <property type="match status" value="1"/>
</dbReference>
<dbReference type="AlphaFoldDB" id="A0A518CNS4"/>
<dbReference type="InterPro" id="IPR001296">
    <property type="entry name" value="Glyco_trans_1"/>
</dbReference>
<sequence>MNKILALNPFHGGSHRAFLNGWMKRSWHQFSVNTLSAHHWKWRMRHSAFHFADAFSDEFKTSDKALDYDVLFCTDMLNLAEFRGLAPPAIRNLPAILYFHENQLTYPVQEERERDLHFAYTNFVSAYSAESIWFNSEYHRDEFLTALEEWLPKMPDANSIKATVASLWEKSDVHHPGVDTPPSPPVSRSERNVPLQLLWVSRWEHDKGPEIFFESLRLLQQSGVPFRVSILGESYEQAPTVFEEAKRTFPNEILHWGYLENYAEYQKTLSEADVVLSTARHEFFGIAILEAVAAGCRPLVPRALAYPEVLPEEESFFHHNDPAKIAEFLGSYAANLNANRVRDDVMRERWYQLVSQYGWNQGVPRMDAAVDRVVSEWNQG</sequence>
<dbReference type="InterPro" id="IPR051862">
    <property type="entry name" value="GT-like_domain_containing_1"/>
</dbReference>
<dbReference type="Pfam" id="PF12038">
    <property type="entry name" value="QTMAN_N"/>
    <property type="match status" value="1"/>
</dbReference>
<dbReference type="Pfam" id="PF00534">
    <property type="entry name" value="Glycos_transf_1"/>
    <property type="match status" value="1"/>
</dbReference>